<evidence type="ECO:0000259" key="7">
    <source>
        <dbReference type="PROSITE" id="PS51462"/>
    </source>
</evidence>
<keyword evidence="5" id="KW-0460">Magnesium</keyword>
<comment type="caution">
    <text evidence="8">The sequence shown here is derived from an EMBL/GenBank/DDBJ whole genome shotgun (WGS) entry which is preliminary data.</text>
</comment>
<proteinExistence type="inferred from homology"/>
<dbReference type="InterPro" id="IPR020084">
    <property type="entry name" value="NUDIX_hydrolase_CS"/>
</dbReference>
<dbReference type="EMBL" id="MHUS01000040">
    <property type="protein sequence ID" value="OHA79889.1"/>
    <property type="molecule type" value="Genomic_DNA"/>
</dbReference>
<dbReference type="PROSITE" id="PS51462">
    <property type="entry name" value="NUDIX"/>
    <property type="match status" value="1"/>
</dbReference>
<feature type="domain" description="Nudix hydrolase" evidence="7">
    <location>
        <begin position="6"/>
        <end position="141"/>
    </location>
</feature>
<accession>A0A1G2S5D0</accession>
<dbReference type="STRING" id="1802723.A2675_01460"/>
<name>A0A1G2S5D0_9BACT</name>
<dbReference type="InterPro" id="IPR020476">
    <property type="entry name" value="Nudix_hydrolase"/>
</dbReference>
<dbReference type="Gene3D" id="3.90.79.10">
    <property type="entry name" value="Nucleoside Triphosphate Pyrophosphohydrolase"/>
    <property type="match status" value="1"/>
</dbReference>
<dbReference type="GO" id="GO:0042262">
    <property type="term" value="P:DNA protection"/>
    <property type="evidence" value="ECO:0007669"/>
    <property type="project" value="TreeGrafter"/>
</dbReference>
<sequence length="168" mass="18833">MNEEKVLFNATVCYPVRDGKVLLAFKTCKIGANCWNGYGGGIEQGETVAEAALRELREESGLVAREEHLEKIAVVDFHNTKSDGSTFIVKVHFFTVSQWTGEPKETREMITPTWFEIEDLPIDTMMLADAQFVPVALKGKKVIAEAHYGPYQKELIGDVLIQEVENLL</sequence>
<dbReference type="Pfam" id="PF00293">
    <property type="entry name" value="NUDIX"/>
    <property type="match status" value="1"/>
</dbReference>
<dbReference type="PANTHER" id="PTHR43758">
    <property type="entry name" value="7,8-DIHYDRO-8-OXOGUANINE TRIPHOSPHATASE"/>
    <property type="match status" value="1"/>
</dbReference>
<evidence type="ECO:0000256" key="5">
    <source>
        <dbReference type="ARBA" id="ARBA00022842"/>
    </source>
</evidence>
<keyword evidence="3" id="KW-0479">Metal-binding</keyword>
<evidence type="ECO:0000256" key="4">
    <source>
        <dbReference type="ARBA" id="ARBA00022801"/>
    </source>
</evidence>
<evidence type="ECO:0000256" key="1">
    <source>
        <dbReference type="ARBA" id="ARBA00001946"/>
    </source>
</evidence>
<dbReference type="SUPFAM" id="SSF55811">
    <property type="entry name" value="Nudix"/>
    <property type="match status" value="1"/>
</dbReference>
<keyword evidence="4 6" id="KW-0378">Hydrolase</keyword>
<comment type="cofactor">
    <cofactor evidence="1">
        <name>Mg(2+)</name>
        <dbReference type="ChEBI" id="CHEBI:18420"/>
    </cofactor>
</comment>
<dbReference type="Proteomes" id="UP000176997">
    <property type="component" value="Unassembled WGS sequence"/>
</dbReference>
<dbReference type="CDD" id="cd03427">
    <property type="entry name" value="NUDIX_MTH1_Nudt1"/>
    <property type="match status" value="1"/>
</dbReference>
<organism evidence="8 9">
    <name type="scientific">Candidatus Yonathbacteria bacterium RIFCSPHIGHO2_01_FULL_51_10</name>
    <dbReference type="NCBI Taxonomy" id="1802723"/>
    <lineage>
        <taxon>Bacteria</taxon>
        <taxon>Candidatus Yonathiibacteriota</taxon>
    </lineage>
</organism>
<dbReference type="AlphaFoldDB" id="A0A1G2S5D0"/>
<dbReference type="PANTHER" id="PTHR43758:SF2">
    <property type="entry name" value="OXIDIZED PURINE NUCLEOSIDE TRIPHOSPHATE HYDROLASE"/>
    <property type="match status" value="1"/>
</dbReference>
<dbReference type="GO" id="GO:0008413">
    <property type="term" value="F:8-oxo-7,8-dihydroguanosine triphosphate pyrophosphatase activity"/>
    <property type="evidence" value="ECO:0007669"/>
    <property type="project" value="TreeGrafter"/>
</dbReference>
<dbReference type="PROSITE" id="PS00893">
    <property type="entry name" value="NUDIX_BOX"/>
    <property type="match status" value="1"/>
</dbReference>
<reference evidence="8 9" key="1">
    <citation type="journal article" date="2016" name="Nat. Commun.">
        <title>Thousands of microbial genomes shed light on interconnected biogeochemical processes in an aquifer system.</title>
        <authorList>
            <person name="Anantharaman K."/>
            <person name="Brown C.T."/>
            <person name="Hug L.A."/>
            <person name="Sharon I."/>
            <person name="Castelle C.J."/>
            <person name="Probst A.J."/>
            <person name="Thomas B.C."/>
            <person name="Singh A."/>
            <person name="Wilkins M.J."/>
            <person name="Karaoz U."/>
            <person name="Brodie E.L."/>
            <person name="Williams K.H."/>
            <person name="Hubbard S.S."/>
            <person name="Banfield J.F."/>
        </authorList>
    </citation>
    <scope>NUCLEOTIDE SEQUENCE [LARGE SCALE GENOMIC DNA]</scope>
</reference>
<gene>
    <name evidence="8" type="ORF">A2675_01460</name>
</gene>
<evidence type="ECO:0000256" key="6">
    <source>
        <dbReference type="RuleBase" id="RU003476"/>
    </source>
</evidence>
<evidence type="ECO:0000256" key="3">
    <source>
        <dbReference type="ARBA" id="ARBA00022723"/>
    </source>
</evidence>
<evidence type="ECO:0000313" key="9">
    <source>
        <dbReference type="Proteomes" id="UP000176997"/>
    </source>
</evidence>
<protein>
    <recommendedName>
        <fullName evidence="7">Nudix hydrolase domain-containing protein</fullName>
    </recommendedName>
</protein>
<dbReference type="PRINTS" id="PR00502">
    <property type="entry name" value="NUDIXFAMILY"/>
</dbReference>
<dbReference type="InterPro" id="IPR000086">
    <property type="entry name" value="NUDIX_hydrolase_dom"/>
</dbReference>
<dbReference type="InterPro" id="IPR015797">
    <property type="entry name" value="NUDIX_hydrolase-like_dom_sf"/>
</dbReference>
<dbReference type="GO" id="GO:0046872">
    <property type="term" value="F:metal ion binding"/>
    <property type="evidence" value="ECO:0007669"/>
    <property type="project" value="UniProtKB-KW"/>
</dbReference>
<evidence type="ECO:0000313" key="8">
    <source>
        <dbReference type="EMBL" id="OHA79889.1"/>
    </source>
</evidence>
<comment type="similarity">
    <text evidence="2 6">Belongs to the Nudix hydrolase family.</text>
</comment>
<evidence type="ECO:0000256" key="2">
    <source>
        <dbReference type="ARBA" id="ARBA00005582"/>
    </source>
</evidence>
<dbReference type="GO" id="GO:0005737">
    <property type="term" value="C:cytoplasm"/>
    <property type="evidence" value="ECO:0007669"/>
    <property type="project" value="TreeGrafter"/>
</dbReference>